<dbReference type="EMBL" id="OZ075122">
    <property type="protein sequence ID" value="CAL4910067.1"/>
    <property type="molecule type" value="Genomic_DNA"/>
</dbReference>
<sequence length="186" mass="20338">MGKKTSSAAALVAPRAQTPPEPEAAEQPVTPLAARLQRAFGECLRVAAAALVGYTLAATAWRVRHDPQELAFVVGCCVLLAALLVCLRRAERLAPGSPVAERRRLQAAVWFLTTVLSCAFAYRVSLAMPDVLVVLVWCMTAFVVLAGFFMLVLCNRKDQQYHRCLDEVDASDDKPFDKIRHTDGLV</sequence>
<feature type="transmembrane region" description="Helical" evidence="2">
    <location>
        <begin position="70"/>
        <end position="87"/>
    </location>
</feature>
<dbReference type="PANTHER" id="PTHR46610">
    <property type="entry name" value="OS05G0181300 PROTEIN"/>
    <property type="match status" value="1"/>
</dbReference>
<keyword evidence="2" id="KW-1133">Transmembrane helix</keyword>
<dbReference type="Pfam" id="PF20100">
    <property type="entry name" value="DUF6490"/>
    <property type="match status" value="1"/>
</dbReference>
<feature type="region of interest" description="Disordered" evidence="1">
    <location>
        <begin position="1"/>
        <end position="27"/>
    </location>
</feature>
<evidence type="ECO:0000313" key="4">
    <source>
        <dbReference type="Proteomes" id="UP001497457"/>
    </source>
</evidence>
<dbReference type="AlphaFoldDB" id="A0ABC8WIF6"/>
<feature type="transmembrane region" description="Helical" evidence="2">
    <location>
        <begin position="131"/>
        <end position="153"/>
    </location>
</feature>
<keyword evidence="2" id="KW-0472">Membrane</keyword>
<keyword evidence="4" id="KW-1185">Reference proteome</keyword>
<keyword evidence="2" id="KW-0812">Transmembrane</keyword>
<name>A0ABC8WIF6_9POAL</name>
<protein>
    <submittedName>
        <fullName evidence="3">Uncharacterized protein</fullName>
    </submittedName>
</protein>
<evidence type="ECO:0000256" key="1">
    <source>
        <dbReference type="SAM" id="MobiDB-lite"/>
    </source>
</evidence>
<feature type="transmembrane region" description="Helical" evidence="2">
    <location>
        <begin position="43"/>
        <end position="64"/>
    </location>
</feature>
<feature type="transmembrane region" description="Helical" evidence="2">
    <location>
        <begin position="107"/>
        <end position="125"/>
    </location>
</feature>
<evidence type="ECO:0000313" key="3">
    <source>
        <dbReference type="EMBL" id="CAL4910067.1"/>
    </source>
</evidence>
<reference evidence="3" key="1">
    <citation type="submission" date="2024-10" db="EMBL/GenBank/DDBJ databases">
        <authorList>
            <person name="Ryan C."/>
        </authorList>
    </citation>
    <scope>NUCLEOTIDE SEQUENCE [LARGE SCALE GENOMIC DNA]</scope>
</reference>
<accession>A0ABC8WIF6</accession>
<dbReference type="InterPro" id="IPR045501">
    <property type="entry name" value="DUF6490"/>
</dbReference>
<dbReference type="Proteomes" id="UP001497457">
    <property type="component" value="Chromosome 12b"/>
</dbReference>
<proteinExistence type="predicted"/>
<dbReference type="PANTHER" id="PTHR46610:SF20">
    <property type="entry name" value="OS05G0181300 PROTEIN"/>
    <property type="match status" value="1"/>
</dbReference>
<organism evidence="3 4">
    <name type="scientific">Urochloa decumbens</name>
    <dbReference type="NCBI Taxonomy" id="240449"/>
    <lineage>
        <taxon>Eukaryota</taxon>
        <taxon>Viridiplantae</taxon>
        <taxon>Streptophyta</taxon>
        <taxon>Embryophyta</taxon>
        <taxon>Tracheophyta</taxon>
        <taxon>Spermatophyta</taxon>
        <taxon>Magnoliopsida</taxon>
        <taxon>Liliopsida</taxon>
        <taxon>Poales</taxon>
        <taxon>Poaceae</taxon>
        <taxon>PACMAD clade</taxon>
        <taxon>Panicoideae</taxon>
        <taxon>Panicodae</taxon>
        <taxon>Paniceae</taxon>
        <taxon>Melinidinae</taxon>
        <taxon>Urochloa</taxon>
    </lineage>
</organism>
<gene>
    <name evidence="3" type="ORF">URODEC1_LOCUS14126</name>
</gene>
<evidence type="ECO:0000256" key="2">
    <source>
        <dbReference type="SAM" id="Phobius"/>
    </source>
</evidence>